<protein>
    <submittedName>
        <fullName evidence="1">Uncharacterized protein</fullName>
    </submittedName>
</protein>
<dbReference type="Proteomes" id="UP000033140">
    <property type="component" value="Unassembled WGS sequence"/>
</dbReference>
<dbReference type="EMBL" id="BACD03000002">
    <property type="protein sequence ID" value="GAO46132.1"/>
    <property type="molecule type" value="Genomic_DNA"/>
</dbReference>
<evidence type="ECO:0000313" key="1">
    <source>
        <dbReference type="EMBL" id="GAO46132.1"/>
    </source>
</evidence>
<sequence>MSDCDLWSVAADQETIHMATFTMFYTCLLPLSAGGLRFPTNRQNSIEPPALSVPPEVGPCTYGHRMEKSSLIARRSPLRIPALLLDLAVR</sequence>
<keyword evidence="2" id="KW-1185">Reference proteome</keyword>
<reference evidence="1 2" key="1">
    <citation type="journal article" date="2011" name="J. Gen. Appl. Microbiol.">
        <title>Draft genome sequencing of the enigmatic yeast Saitoella complicata.</title>
        <authorList>
            <person name="Nishida H."/>
            <person name="Hamamoto M."/>
            <person name="Sugiyama J."/>
        </authorList>
    </citation>
    <scope>NUCLEOTIDE SEQUENCE [LARGE SCALE GENOMIC DNA]</scope>
    <source>
        <strain evidence="1 2">NRRL Y-17804</strain>
    </source>
</reference>
<evidence type="ECO:0000313" key="2">
    <source>
        <dbReference type="Proteomes" id="UP000033140"/>
    </source>
</evidence>
<gene>
    <name evidence="1" type="ORF">G7K_0371-t1</name>
</gene>
<accession>A0A0E9N897</accession>
<organism evidence="1 2">
    <name type="scientific">Saitoella complicata (strain BCRC 22490 / CBS 7301 / JCM 7358 / NBRC 10748 / NRRL Y-17804)</name>
    <dbReference type="NCBI Taxonomy" id="698492"/>
    <lineage>
        <taxon>Eukaryota</taxon>
        <taxon>Fungi</taxon>
        <taxon>Dikarya</taxon>
        <taxon>Ascomycota</taxon>
        <taxon>Taphrinomycotina</taxon>
        <taxon>Taphrinomycotina incertae sedis</taxon>
        <taxon>Saitoella</taxon>
    </lineage>
</organism>
<proteinExistence type="predicted"/>
<reference evidence="1 2" key="2">
    <citation type="journal article" date="2014" name="J. Gen. Appl. Microbiol.">
        <title>The early diverging ascomycetous budding yeast Saitoella complicata has three histone deacetylases belonging to the Clr6, Hos2, and Rpd3 lineages.</title>
        <authorList>
            <person name="Nishida H."/>
            <person name="Matsumoto T."/>
            <person name="Kondo S."/>
            <person name="Hamamoto M."/>
            <person name="Yoshikawa H."/>
        </authorList>
    </citation>
    <scope>NUCLEOTIDE SEQUENCE [LARGE SCALE GENOMIC DNA]</scope>
    <source>
        <strain evidence="1 2">NRRL Y-17804</strain>
    </source>
</reference>
<dbReference type="AlphaFoldDB" id="A0A0E9N897"/>
<comment type="caution">
    <text evidence="1">The sequence shown here is derived from an EMBL/GenBank/DDBJ whole genome shotgun (WGS) entry which is preliminary data.</text>
</comment>
<name>A0A0E9N897_SAICN</name>
<reference evidence="1 2" key="3">
    <citation type="journal article" date="2015" name="Genome Announc.">
        <title>Draft Genome Sequence of the Archiascomycetous Yeast Saitoella complicata.</title>
        <authorList>
            <person name="Yamauchi K."/>
            <person name="Kondo S."/>
            <person name="Hamamoto M."/>
            <person name="Takahashi Y."/>
            <person name="Ogura Y."/>
            <person name="Hayashi T."/>
            <person name="Nishida H."/>
        </authorList>
    </citation>
    <scope>NUCLEOTIDE SEQUENCE [LARGE SCALE GENOMIC DNA]</scope>
    <source>
        <strain evidence="1 2">NRRL Y-17804</strain>
    </source>
</reference>